<organism evidence="1">
    <name type="scientific">Lepeophtheirus salmonis</name>
    <name type="common">Salmon louse</name>
    <name type="synonym">Caligus salmonis</name>
    <dbReference type="NCBI Taxonomy" id="72036"/>
    <lineage>
        <taxon>Eukaryota</taxon>
        <taxon>Metazoa</taxon>
        <taxon>Ecdysozoa</taxon>
        <taxon>Arthropoda</taxon>
        <taxon>Crustacea</taxon>
        <taxon>Multicrustacea</taxon>
        <taxon>Hexanauplia</taxon>
        <taxon>Copepoda</taxon>
        <taxon>Siphonostomatoida</taxon>
        <taxon>Caligidae</taxon>
        <taxon>Lepeophtheirus</taxon>
    </lineage>
</organism>
<protein>
    <submittedName>
        <fullName evidence="1">Uncharacterized protein</fullName>
    </submittedName>
</protein>
<dbReference type="EMBL" id="HACA01001966">
    <property type="protein sequence ID" value="CDW19327.1"/>
    <property type="molecule type" value="Transcribed_RNA"/>
</dbReference>
<dbReference type="AlphaFoldDB" id="A0A0K2T153"/>
<sequence length="42" mass="5030">FEIISLVVHHNFLCIFKTHLQNEKLNTLILKDVTSFHHLRET</sequence>
<accession>A0A0K2T153</accession>
<proteinExistence type="predicted"/>
<feature type="non-terminal residue" evidence="1">
    <location>
        <position position="1"/>
    </location>
</feature>
<name>A0A0K2T153_LEPSM</name>
<evidence type="ECO:0000313" key="1">
    <source>
        <dbReference type="EMBL" id="CDW19327.1"/>
    </source>
</evidence>
<reference evidence="1" key="1">
    <citation type="submission" date="2014-05" db="EMBL/GenBank/DDBJ databases">
        <authorList>
            <person name="Chronopoulou M."/>
        </authorList>
    </citation>
    <scope>NUCLEOTIDE SEQUENCE</scope>
    <source>
        <tissue evidence="1">Whole organism</tissue>
    </source>
</reference>